<gene>
    <name evidence="3" type="ORF">H9753_04920</name>
</gene>
<accession>A0A9D2PKX1</accession>
<keyword evidence="3" id="KW-0378">Hydrolase</keyword>
<dbReference type="InterPro" id="IPR000045">
    <property type="entry name" value="Prepilin_IV_endopep_pep"/>
</dbReference>
<evidence type="ECO:0000313" key="3">
    <source>
        <dbReference type="EMBL" id="HJC62943.1"/>
    </source>
</evidence>
<name>A0A9D2PKX1_9FIRM</name>
<feature type="transmembrane region" description="Helical" evidence="1">
    <location>
        <begin position="25"/>
        <end position="42"/>
    </location>
</feature>
<feature type="domain" description="Prepilin type IV endopeptidase peptidase" evidence="2">
    <location>
        <begin position="8"/>
        <end position="107"/>
    </location>
</feature>
<feature type="transmembrane region" description="Helical" evidence="1">
    <location>
        <begin position="126"/>
        <end position="143"/>
    </location>
</feature>
<keyword evidence="1" id="KW-0472">Membrane</keyword>
<proteinExistence type="predicted"/>
<comment type="caution">
    <text evidence="3">The sequence shown here is derived from an EMBL/GenBank/DDBJ whole genome shotgun (WGS) entry which is preliminary data.</text>
</comment>
<dbReference type="EMBL" id="DWVZ01000061">
    <property type="protein sequence ID" value="HJC62943.1"/>
    <property type="molecule type" value="Genomic_DNA"/>
</dbReference>
<evidence type="ECO:0000313" key="4">
    <source>
        <dbReference type="Proteomes" id="UP000823886"/>
    </source>
</evidence>
<feature type="transmembrane region" description="Helical" evidence="1">
    <location>
        <begin position="54"/>
        <end position="71"/>
    </location>
</feature>
<sequence>MWIWWIHFPLILLCSVEDWRCKKISVWKIMIYGGVILLTEVGKAALGKQGFDKMWIKCVCGALPGLFFLLLSKVTQEQMGYGDGWLILTAGASLGLEKIMEVLLVAFSGIFFRAVYLFFKGKRKADIAFVPFLCAGMAVIMLWEWTGRY</sequence>
<protein>
    <submittedName>
        <fullName evidence="3">Prepilin peptidase</fullName>
        <ecNumber evidence="3">3.4.23.43</ecNumber>
    </submittedName>
</protein>
<reference evidence="3" key="2">
    <citation type="submission" date="2021-04" db="EMBL/GenBank/DDBJ databases">
        <authorList>
            <person name="Gilroy R."/>
        </authorList>
    </citation>
    <scope>NUCLEOTIDE SEQUENCE</scope>
    <source>
        <strain evidence="3">ChiBcec2-3848</strain>
    </source>
</reference>
<dbReference type="EC" id="3.4.23.43" evidence="3"/>
<evidence type="ECO:0000259" key="2">
    <source>
        <dbReference type="Pfam" id="PF01478"/>
    </source>
</evidence>
<dbReference type="GO" id="GO:0016020">
    <property type="term" value="C:membrane"/>
    <property type="evidence" value="ECO:0007669"/>
    <property type="project" value="InterPro"/>
</dbReference>
<dbReference type="Gene3D" id="1.20.120.1220">
    <property type="match status" value="1"/>
</dbReference>
<feature type="transmembrane region" description="Helical" evidence="1">
    <location>
        <begin position="99"/>
        <end position="119"/>
    </location>
</feature>
<dbReference type="GO" id="GO:0004190">
    <property type="term" value="F:aspartic-type endopeptidase activity"/>
    <property type="evidence" value="ECO:0007669"/>
    <property type="project" value="UniProtKB-EC"/>
</dbReference>
<keyword evidence="1" id="KW-0812">Transmembrane</keyword>
<keyword evidence="1" id="KW-1133">Transmembrane helix</keyword>
<dbReference type="Proteomes" id="UP000823886">
    <property type="component" value="Unassembled WGS sequence"/>
</dbReference>
<evidence type="ECO:0000256" key="1">
    <source>
        <dbReference type="SAM" id="Phobius"/>
    </source>
</evidence>
<reference evidence="3" key="1">
    <citation type="journal article" date="2021" name="PeerJ">
        <title>Extensive microbial diversity within the chicken gut microbiome revealed by metagenomics and culture.</title>
        <authorList>
            <person name="Gilroy R."/>
            <person name="Ravi A."/>
            <person name="Getino M."/>
            <person name="Pursley I."/>
            <person name="Horton D.L."/>
            <person name="Alikhan N.F."/>
            <person name="Baker D."/>
            <person name="Gharbi K."/>
            <person name="Hall N."/>
            <person name="Watson M."/>
            <person name="Adriaenssens E.M."/>
            <person name="Foster-Nyarko E."/>
            <person name="Jarju S."/>
            <person name="Secka A."/>
            <person name="Antonio M."/>
            <person name="Oren A."/>
            <person name="Chaudhuri R.R."/>
            <person name="La Ragione R."/>
            <person name="Hildebrand F."/>
            <person name="Pallen M.J."/>
        </authorList>
    </citation>
    <scope>NUCLEOTIDE SEQUENCE</scope>
    <source>
        <strain evidence="3">ChiBcec2-3848</strain>
    </source>
</reference>
<dbReference type="Pfam" id="PF01478">
    <property type="entry name" value="Peptidase_A24"/>
    <property type="match status" value="1"/>
</dbReference>
<organism evidence="3 4">
    <name type="scientific">Candidatus Blautia merdavium</name>
    <dbReference type="NCBI Taxonomy" id="2838494"/>
    <lineage>
        <taxon>Bacteria</taxon>
        <taxon>Bacillati</taxon>
        <taxon>Bacillota</taxon>
        <taxon>Clostridia</taxon>
        <taxon>Lachnospirales</taxon>
        <taxon>Lachnospiraceae</taxon>
        <taxon>Blautia</taxon>
    </lineage>
</organism>
<dbReference type="AlphaFoldDB" id="A0A9D2PKX1"/>